<organism evidence="2 3">
    <name type="scientific">Arthrobacter ramosus</name>
    <dbReference type="NCBI Taxonomy" id="1672"/>
    <lineage>
        <taxon>Bacteria</taxon>
        <taxon>Bacillati</taxon>
        <taxon>Actinomycetota</taxon>
        <taxon>Actinomycetes</taxon>
        <taxon>Micrococcales</taxon>
        <taxon>Micrococcaceae</taxon>
        <taxon>Arthrobacter</taxon>
    </lineage>
</organism>
<accession>A0ABV5XUT9</accession>
<dbReference type="Pfam" id="PF01370">
    <property type="entry name" value="Epimerase"/>
    <property type="match status" value="1"/>
</dbReference>
<dbReference type="InterPro" id="IPR001509">
    <property type="entry name" value="Epimerase_deHydtase"/>
</dbReference>
<dbReference type="InterPro" id="IPR036291">
    <property type="entry name" value="NAD(P)-bd_dom_sf"/>
</dbReference>
<name>A0ABV5XUT9_ARTRM</name>
<gene>
    <name evidence="2" type="ORF">ACFFP1_00345</name>
</gene>
<proteinExistence type="predicted"/>
<sequence>MSTESAHRPVVLVTGATGYMGRQIVPALRDRYRLRLVDVADPGGEDIEVVDLFKSDPAALTVLFEGVDTVVHLAYKHSAPGSSYDNSVPAIDKFEVEFGNLRMAQNVYRAAFDAGVRRVVVASSNHAADWYEHTLVHRGLKDVVEPYELPLADNFYGWSKACYEHLGFVYACGGLGRSLEVVQVRIGAPRDLDEDTYSADEPPAPQPGPAFPTGIARFKRDLGAWLSQRDAQQLFIRCIETENIENEHGVPWQVVYGISNNTRAFWSLTSARQVFGFQPVDDSEVRYEATVQKLLMHGGIAGGRVGA</sequence>
<keyword evidence="3" id="KW-1185">Reference proteome</keyword>
<dbReference type="Proteomes" id="UP001589702">
    <property type="component" value="Unassembled WGS sequence"/>
</dbReference>
<dbReference type="RefSeq" id="WP_234753500.1">
    <property type="nucleotide sequence ID" value="NZ_BAAAWN010000001.1"/>
</dbReference>
<evidence type="ECO:0000313" key="3">
    <source>
        <dbReference type="Proteomes" id="UP001589702"/>
    </source>
</evidence>
<dbReference type="Gene3D" id="3.40.50.720">
    <property type="entry name" value="NAD(P)-binding Rossmann-like Domain"/>
    <property type="match status" value="1"/>
</dbReference>
<evidence type="ECO:0000313" key="2">
    <source>
        <dbReference type="EMBL" id="MFB9817945.1"/>
    </source>
</evidence>
<feature type="domain" description="NAD-dependent epimerase/dehydratase" evidence="1">
    <location>
        <begin position="11"/>
        <end position="166"/>
    </location>
</feature>
<dbReference type="SUPFAM" id="SSF51735">
    <property type="entry name" value="NAD(P)-binding Rossmann-fold domains"/>
    <property type="match status" value="1"/>
</dbReference>
<evidence type="ECO:0000259" key="1">
    <source>
        <dbReference type="Pfam" id="PF01370"/>
    </source>
</evidence>
<comment type="caution">
    <text evidence="2">The sequence shown here is derived from an EMBL/GenBank/DDBJ whole genome shotgun (WGS) entry which is preliminary data.</text>
</comment>
<protein>
    <submittedName>
        <fullName evidence="2">NAD-dependent epimerase/dehydratase family protein</fullName>
    </submittedName>
</protein>
<dbReference type="EMBL" id="JBHMBC010000002">
    <property type="protein sequence ID" value="MFB9817945.1"/>
    <property type="molecule type" value="Genomic_DNA"/>
</dbReference>
<reference evidence="2 3" key="1">
    <citation type="submission" date="2024-09" db="EMBL/GenBank/DDBJ databases">
        <authorList>
            <person name="Sun Q."/>
            <person name="Mori K."/>
        </authorList>
    </citation>
    <scope>NUCLEOTIDE SEQUENCE [LARGE SCALE GENOMIC DNA]</scope>
    <source>
        <strain evidence="2 3">JCM 1334</strain>
    </source>
</reference>